<sequence>MLSRAPAAHCRLGATRSPDERTFLTPQVPAFLRRYIFTGTPLQVNAEFHPFTRHAVPRKINGARWAGMPEGASSRQLQ</sequence>
<evidence type="ECO:0000313" key="2">
    <source>
        <dbReference type="Proteomes" id="UP000003824"/>
    </source>
</evidence>
<dbReference type="EMBL" id="DS999641">
    <property type="protein sequence ID" value="EFE71850.2"/>
    <property type="molecule type" value="Genomic_DNA"/>
</dbReference>
<proteinExistence type="predicted"/>
<organism evidence="1 2">
    <name type="scientific">Streptomyces viridosporus (strain ATCC 14672 / DSM 40746 / JCM 4963 / KCTC 9882 / NRRL B-12104 / FH 1290)</name>
    <name type="common">Streptomyces ghanaensis</name>
    <dbReference type="NCBI Taxonomy" id="566461"/>
    <lineage>
        <taxon>Bacteria</taxon>
        <taxon>Bacillati</taxon>
        <taxon>Actinomycetota</taxon>
        <taxon>Actinomycetes</taxon>
        <taxon>Kitasatosporales</taxon>
        <taxon>Streptomycetaceae</taxon>
        <taxon>Streptomyces</taxon>
    </lineage>
</organism>
<gene>
    <name evidence="1" type="ORF">SSFG_07086</name>
</gene>
<reference evidence="2" key="1">
    <citation type="submission" date="2008-12" db="EMBL/GenBank/DDBJ databases">
        <title>Annotation of Streptomyces ghanaensis ATCC 14672.</title>
        <authorList>
            <consortium name="The Broad Institute Genome Sequencing Platform"/>
            <consortium name="Broad Institute Microbial Sequencing Center"/>
            <person name="Fischbach M."/>
            <person name="Ward D."/>
            <person name="Young S."/>
            <person name="Kodira C.D."/>
            <person name="Zeng Q."/>
            <person name="Koehrsen M."/>
            <person name="Godfrey P."/>
            <person name="Alvarado L."/>
            <person name="Berlin A.M."/>
            <person name="Borenstein D."/>
            <person name="Chen Z."/>
            <person name="Engels R."/>
            <person name="Freedman E."/>
            <person name="Gellesch M."/>
            <person name="Goldberg J."/>
            <person name="Griggs A."/>
            <person name="Gujja S."/>
            <person name="Heiman D.I."/>
            <person name="Hepburn T.A."/>
            <person name="Howarth C."/>
            <person name="Jen D."/>
            <person name="Larson L."/>
            <person name="Lewis B."/>
            <person name="Mehta T."/>
            <person name="Park D."/>
            <person name="Pearson M."/>
            <person name="Roberts A."/>
            <person name="Saif S."/>
            <person name="Shea T.D."/>
            <person name="Shenoy N."/>
            <person name="Sisk P."/>
            <person name="Stolte C."/>
            <person name="Sykes S.N."/>
            <person name="Walk T."/>
            <person name="White J."/>
            <person name="Yandava C."/>
            <person name="Straight P."/>
            <person name="Clardy J."/>
            <person name="Hung D."/>
            <person name="Kolter R."/>
            <person name="Mekalanos J."/>
            <person name="Walker S."/>
            <person name="Walsh C.T."/>
            <person name="Wieland B.L.C."/>
            <person name="Ilzarbe M."/>
            <person name="Galagan J."/>
            <person name="Nusbaum C."/>
            <person name="Birren B."/>
        </authorList>
    </citation>
    <scope>NUCLEOTIDE SEQUENCE [LARGE SCALE GENOMIC DNA]</scope>
    <source>
        <strain evidence="2">ATCC 14672 / DSM 40746 / JCM 4963 / KCTC 9882 / NRRL B-12104 / FH 1290</strain>
    </source>
</reference>
<dbReference type="AlphaFoldDB" id="D6A724"/>
<dbReference type="Proteomes" id="UP000003824">
    <property type="component" value="Unassembled WGS sequence"/>
</dbReference>
<protein>
    <submittedName>
        <fullName evidence="1">Predicted protein</fullName>
    </submittedName>
</protein>
<name>D6A724_STRV1</name>
<accession>D6A724</accession>
<evidence type="ECO:0000313" key="1">
    <source>
        <dbReference type="EMBL" id="EFE71850.2"/>
    </source>
</evidence>